<dbReference type="EC" id="2.4.3.1" evidence="13"/>
<evidence type="ECO:0000313" key="15">
    <source>
        <dbReference type="EMBL" id="CAH1273714.1"/>
    </source>
</evidence>
<protein>
    <recommendedName>
        <fullName evidence="13">beta-galactoside alpha-(2,6)-sialyltransferase</fullName>
        <ecNumber evidence="13">2.4.3.1</ecNumber>
    </recommendedName>
</protein>
<dbReference type="FunFam" id="3.90.1480.20:FF:000020">
    <property type="entry name" value="Uncharacterized protein"/>
    <property type="match status" value="1"/>
</dbReference>
<keyword evidence="11" id="KW-0325">Glycoprotein</keyword>
<dbReference type="Gene3D" id="3.90.1480.20">
    <property type="entry name" value="Glycosyl transferase family 29"/>
    <property type="match status" value="1"/>
</dbReference>
<dbReference type="InterPro" id="IPR012163">
    <property type="entry name" value="Sialyl_trans"/>
</dbReference>
<evidence type="ECO:0000256" key="12">
    <source>
        <dbReference type="ARBA" id="ARBA00034249"/>
    </source>
</evidence>
<gene>
    <name evidence="15" type="primary">ST6GAL1</name>
    <name evidence="15" type="ORF">BLAG_LOCUS24970</name>
</gene>
<dbReference type="PANTHER" id="PTHR46059:SF1">
    <property type="entry name" value="BETA-GALACTOSIDE ALPHA-2,6-SIALYLTRANSFERASE"/>
    <property type="match status" value="1"/>
</dbReference>
<evidence type="ECO:0000256" key="14">
    <source>
        <dbReference type="PIRSR" id="PIRSR005557-2"/>
    </source>
</evidence>
<dbReference type="PANTHER" id="PTHR46059">
    <property type="entry name" value="BETA-GALACTOSIDE ALPHA-2,6-SIALYLTRANSFERASE"/>
    <property type="match status" value="1"/>
</dbReference>
<keyword evidence="5" id="KW-0812">Transmembrane</keyword>
<keyword evidence="9" id="KW-0472">Membrane</keyword>
<dbReference type="InterPro" id="IPR001675">
    <property type="entry name" value="Glyco_trans_29"/>
</dbReference>
<dbReference type="Proteomes" id="UP000838412">
    <property type="component" value="Chromosome 9"/>
</dbReference>
<evidence type="ECO:0000256" key="4">
    <source>
        <dbReference type="ARBA" id="ARBA00022679"/>
    </source>
</evidence>
<organism evidence="15 16">
    <name type="scientific">Branchiostoma lanceolatum</name>
    <name type="common">Common lancelet</name>
    <name type="synonym">Amphioxus lanceolatum</name>
    <dbReference type="NCBI Taxonomy" id="7740"/>
    <lineage>
        <taxon>Eukaryota</taxon>
        <taxon>Metazoa</taxon>
        <taxon>Chordata</taxon>
        <taxon>Cephalochordata</taxon>
        <taxon>Leptocardii</taxon>
        <taxon>Amphioxiformes</taxon>
        <taxon>Branchiostomatidae</taxon>
        <taxon>Branchiostoma</taxon>
    </lineage>
</organism>
<sequence>MEKKAMFALVIFFCVLFNVMFRFSHTNFVRSPEYSFFNMHPVYCNRTTNCTNGSNLPDVQTNGSLLSVTSKVVLHDLIYSTTATSPKNSADTLANLTVQRHPQSMPRTPVTKTDLYCRLKKVRFSTMTRASPPLNNPGVSPYFPKESLENLVHYNSCAVVSSSHGLKLHQYGHDIDSHDAVLRFNCAPTDGFSVHVGSRTDIRLINTQIPQKTCTNEFWDKRIKMFNNETVVIRNFDSIRVIRGRLDTRLDRYRSLDNYIRYRKMYPNGTMHFIQRPNFGTDVQKELTRFCKETTDCKPGRSRKSPSSGSLGVIMMLHLCDWVYTYEMVPSTVNRTRLAYYYNETINMSTVHHSINTEREYWKALTVTSLEEVERTGVAVLQGLSQHNCA</sequence>
<comment type="catalytic activity">
    <reaction evidence="12">
        <text>a beta-D-galactoside + CMP-N-acetyl-beta-neuraminate = an N-acetyl-alpha-neuraminyl-(2-&gt;6)-beta-D-galactosyl derivative + CMP + H(+)</text>
        <dbReference type="Rhea" id="RHEA:52104"/>
        <dbReference type="ChEBI" id="CHEBI:15378"/>
        <dbReference type="ChEBI" id="CHEBI:28034"/>
        <dbReference type="ChEBI" id="CHEBI:57812"/>
        <dbReference type="ChEBI" id="CHEBI:60377"/>
        <dbReference type="ChEBI" id="CHEBI:136398"/>
        <dbReference type="EC" id="2.4.3.1"/>
    </reaction>
</comment>
<reference evidence="15" key="1">
    <citation type="submission" date="2022-01" db="EMBL/GenBank/DDBJ databases">
        <authorList>
            <person name="Braso-Vives M."/>
        </authorList>
    </citation>
    <scope>NUCLEOTIDE SEQUENCE</scope>
</reference>
<evidence type="ECO:0000256" key="8">
    <source>
        <dbReference type="ARBA" id="ARBA00023034"/>
    </source>
</evidence>
<keyword evidence="10" id="KW-1015">Disulfide bond</keyword>
<dbReference type="InterPro" id="IPR038578">
    <property type="entry name" value="GT29-like_sf"/>
</dbReference>
<comment type="subcellular location">
    <subcellularLocation>
        <location evidence="1">Golgi apparatus</location>
        <location evidence="1">Golgi stack membrane</location>
        <topology evidence="1">Single-pass type II membrane protein</topology>
    </subcellularLocation>
</comment>
<keyword evidence="4" id="KW-0808">Transferase</keyword>
<name>A0A8K0AFU8_BRALA</name>
<keyword evidence="8" id="KW-0333">Golgi apparatus</keyword>
<keyword evidence="16" id="KW-1185">Reference proteome</keyword>
<dbReference type="GO" id="GO:0097503">
    <property type="term" value="P:sialylation"/>
    <property type="evidence" value="ECO:0007669"/>
    <property type="project" value="TreeGrafter"/>
</dbReference>
<keyword evidence="3" id="KW-0328">Glycosyltransferase</keyword>
<dbReference type="OrthoDB" id="10264956at2759"/>
<evidence type="ECO:0000256" key="7">
    <source>
        <dbReference type="ARBA" id="ARBA00022989"/>
    </source>
</evidence>
<feature type="disulfide bond" evidence="14">
    <location>
        <begin position="157"/>
        <end position="320"/>
    </location>
</feature>
<proteinExistence type="inferred from homology"/>
<keyword evidence="6" id="KW-0735">Signal-anchor</keyword>
<evidence type="ECO:0000256" key="6">
    <source>
        <dbReference type="ARBA" id="ARBA00022968"/>
    </source>
</evidence>
<evidence type="ECO:0000256" key="2">
    <source>
        <dbReference type="ARBA" id="ARBA00006003"/>
    </source>
</evidence>
<evidence type="ECO:0000256" key="9">
    <source>
        <dbReference type="ARBA" id="ARBA00023136"/>
    </source>
</evidence>
<comment type="similarity">
    <text evidence="2">Belongs to the glycosyltransferase 29 family.</text>
</comment>
<dbReference type="AlphaFoldDB" id="A0A8K0AFU8"/>
<evidence type="ECO:0000256" key="13">
    <source>
        <dbReference type="ARBA" id="ARBA00034329"/>
    </source>
</evidence>
<evidence type="ECO:0000256" key="10">
    <source>
        <dbReference type="ARBA" id="ARBA00023157"/>
    </source>
</evidence>
<evidence type="ECO:0000313" key="16">
    <source>
        <dbReference type="Proteomes" id="UP000838412"/>
    </source>
</evidence>
<evidence type="ECO:0000256" key="5">
    <source>
        <dbReference type="ARBA" id="ARBA00022692"/>
    </source>
</evidence>
<dbReference type="GO" id="GO:0003835">
    <property type="term" value="F:beta-galactoside alpha-2,6-sialyltransferase activity"/>
    <property type="evidence" value="ECO:0007669"/>
    <property type="project" value="UniProtKB-EC"/>
</dbReference>
<dbReference type="PIRSF" id="PIRSF005557">
    <property type="entry name" value="Sialyl_trans"/>
    <property type="match status" value="1"/>
</dbReference>
<dbReference type="EMBL" id="OV696694">
    <property type="protein sequence ID" value="CAH1273714.1"/>
    <property type="molecule type" value="Genomic_DNA"/>
</dbReference>
<evidence type="ECO:0000256" key="11">
    <source>
        <dbReference type="ARBA" id="ARBA00023180"/>
    </source>
</evidence>
<evidence type="ECO:0000256" key="1">
    <source>
        <dbReference type="ARBA" id="ARBA00004447"/>
    </source>
</evidence>
<evidence type="ECO:0000256" key="3">
    <source>
        <dbReference type="ARBA" id="ARBA00022676"/>
    </source>
</evidence>
<keyword evidence="7" id="KW-1133">Transmembrane helix</keyword>
<dbReference type="Pfam" id="PF00777">
    <property type="entry name" value="Glyco_transf_29"/>
    <property type="match status" value="1"/>
</dbReference>
<accession>A0A8K0AFU8</accession>
<dbReference type="GO" id="GO:0032580">
    <property type="term" value="C:Golgi cisterna membrane"/>
    <property type="evidence" value="ECO:0007669"/>
    <property type="project" value="UniProtKB-SubCell"/>
</dbReference>